<reference evidence="1" key="1">
    <citation type="submission" date="2021-01" db="EMBL/GenBank/DDBJ databases">
        <authorList>
            <person name="Corre E."/>
            <person name="Pelletier E."/>
            <person name="Niang G."/>
            <person name="Scheremetjew M."/>
            <person name="Finn R."/>
            <person name="Kale V."/>
            <person name="Holt S."/>
            <person name="Cochrane G."/>
            <person name="Meng A."/>
            <person name="Brown T."/>
            <person name="Cohen L."/>
        </authorList>
    </citation>
    <scope>NUCLEOTIDE SEQUENCE</scope>
    <source>
        <strain evidence="1">CCMP3303</strain>
    </source>
</reference>
<name>A0A7S0FKX4_9STRA</name>
<evidence type="ECO:0000313" key="1">
    <source>
        <dbReference type="EMBL" id="CAD8365856.1"/>
    </source>
</evidence>
<proteinExistence type="predicted"/>
<dbReference type="AlphaFoldDB" id="A0A7S0FKX4"/>
<accession>A0A7S0FKX4</accession>
<sequence>MIAIHKETKQKWNDQLIFVVAVNKTHPEEINVLPDGRWDMTATKRWAPRYYRPHDKKFPNNGMLHFNGDSASKVAYFDHGGRAFMESNPDTWGSASYYVSLSWLRARYQAQSMIRPGDEGRELAINQHPTKQT</sequence>
<protein>
    <submittedName>
        <fullName evidence="1">Uncharacterized protein</fullName>
    </submittedName>
</protein>
<organism evidence="1">
    <name type="scientific">Minutocellus polymorphus</name>
    <dbReference type="NCBI Taxonomy" id="265543"/>
    <lineage>
        <taxon>Eukaryota</taxon>
        <taxon>Sar</taxon>
        <taxon>Stramenopiles</taxon>
        <taxon>Ochrophyta</taxon>
        <taxon>Bacillariophyta</taxon>
        <taxon>Mediophyceae</taxon>
        <taxon>Cymatosirophycidae</taxon>
        <taxon>Cymatosirales</taxon>
        <taxon>Cymatosiraceae</taxon>
        <taxon>Minutocellus</taxon>
    </lineage>
</organism>
<gene>
    <name evidence="1" type="ORF">MPOL1434_LOCUS3641</name>
</gene>
<dbReference type="EMBL" id="HBEJ01006177">
    <property type="protein sequence ID" value="CAD8365856.1"/>
    <property type="molecule type" value="Transcribed_RNA"/>
</dbReference>